<dbReference type="RefSeq" id="WP_197931295.1">
    <property type="nucleotide sequence ID" value="NZ_AP024329.1"/>
</dbReference>
<dbReference type="SUPFAM" id="SSF46785">
    <property type="entry name" value="Winged helix' DNA-binding domain"/>
    <property type="match status" value="1"/>
</dbReference>
<evidence type="ECO:0000256" key="2">
    <source>
        <dbReference type="ARBA" id="ARBA00023015"/>
    </source>
</evidence>
<dbReference type="PANTHER" id="PTHR30537">
    <property type="entry name" value="HTH-TYPE TRANSCRIPTIONAL REGULATOR"/>
    <property type="match status" value="1"/>
</dbReference>
<dbReference type="PROSITE" id="PS50931">
    <property type="entry name" value="HTH_LYSR"/>
    <property type="match status" value="1"/>
</dbReference>
<evidence type="ECO:0000313" key="7">
    <source>
        <dbReference type="Proteomes" id="UP000677515"/>
    </source>
</evidence>
<dbReference type="InterPro" id="IPR036388">
    <property type="entry name" value="WH-like_DNA-bd_sf"/>
</dbReference>
<evidence type="ECO:0000259" key="5">
    <source>
        <dbReference type="PROSITE" id="PS50931"/>
    </source>
</evidence>
<keyword evidence="3" id="KW-0238">DNA-binding</keyword>
<dbReference type="Pfam" id="PF03466">
    <property type="entry name" value="LysR_substrate"/>
    <property type="match status" value="1"/>
</dbReference>
<dbReference type="CDD" id="cd08422">
    <property type="entry name" value="PBP2_CrgA_like"/>
    <property type="match status" value="1"/>
</dbReference>
<dbReference type="PRINTS" id="PR00039">
    <property type="entry name" value="HTHLYSR"/>
</dbReference>
<dbReference type="InterPro" id="IPR000847">
    <property type="entry name" value="LysR_HTH_N"/>
</dbReference>
<evidence type="ECO:0000256" key="4">
    <source>
        <dbReference type="ARBA" id="ARBA00023163"/>
    </source>
</evidence>
<comment type="similarity">
    <text evidence="1">Belongs to the LysR transcriptional regulatory family.</text>
</comment>
<dbReference type="InterPro" id="IPR036390">
    <property type="entry name" value="WH_DNA-bd_sf"/>
</dbReference>
<dbReference type="EMBL" id="AP024329">
    <property type="protein sequence ID" value="BCQ36827.1"/>
    <property type="molecule type" value="Genomic_DNA"/>
</dbReference>
<evidence type="ECO:0000256" key="1">
    <source>
        <dbReference type="ARBA" id="ARBA00009437"/>
    </source>
</evidence>
<name>A0ABN6DR32_ERWRD</name>
<keyword evidence="2" id="KW-0805">Transcription regulation</keyword>
<feature type="domain" description="HTH lysR-type" evidence="5">
    <location>
        <begin position="10"/>
        <end position="67"/>
    </location>
</feature>
<dbReference type="PANTHER" id="PTHR30537:SF5">
    <property type="entry name" value="HTH-TYPE TRANSCRIPTIONAL ACTIVATOR TTDR-RELATED"/>
    <property type="match status" value="1"/>
</dbReference>
<dbReference type="SUPFAM" id="SSF53850">
    <property type="entry name" value="Periplasmic binding protein-like II"/>
    <property type="match status" value="1"/>
</dbReference>
<evidence type="ECO:0000256" key="3">
    <source>
        <dbReference type="ARBA" id="ARBA00023125"/>
    </source>
</evidence>
<sequence>MNISQFPGVDRIELMQTFVRIVEAGNLSAAAARLGTSQPTVSRRLQTLEKLLGLKLLQRTTHVMKLTEDGERCYAHARTLLESWQGIEDDLRGVTEEPQGVLRVLAPHAFGQDQMIGPLQRYLQRYPQMTVEWMLSDRHPDFIAEGIDCAVHVGPVTEPSVVALLVAEVPRIVIGAPSLLPSGELPRHPQQLQDLPWLALSTFYRHSVSLTQLPSGENQRFDIRPRLLTDSLYALRNAVLAGMGVGIASSWVVQEDIARGDLLHLAPQWQAAALPVYLVYPHARYYPARLRMFLAMMREAMPVLSGTQHPVR</sequence>
<gene>
    <name evidence="6" type="ORF">ERHA53_41700</name>
</gene>
<accession>A0ABN6DR32</accession>
<dbReference type="Proteomes" id="UP000677515">
    <property type="component" value="Chromosome"/>
</dbReference>
<dbReference type="InterPro" id="IPR005119">
    <property type="entry name" value="LysR_subst-bd"/>
</dbReference>
<proteinExistence type="inferred from homology"/>
<keyword evidence="4" id="KW-0804">Transcription</keyword>
<dbReference type="Pfam" id="PF00126">
    <property type="entry name" value="HTH_1"/>
    <property type="match status" value="1"/>
</dbReference>
<evidence type="ECO:0000313" key="6">
    <source>
        <dbReference type="EMBL" id="BCQ36827.1"/>
    </source>
</evidence>
<protein>
    <submittedName>
        <fullName evidence="6">LysR family transcriptional regulator</fullName>
    </submittedName>
</protein>
<keyword evidence="7" id="KW-1185">Reference proteome</keyword>
<dbReference type="Gene3D" id="3.40.190.290">
    <property type="match status" value="1"/>
</dbReference>
<dbReference type="Gene3D" id="1.10.10.10">
    <property type="entry name" value="Winged helix-like DNA-binding domain superfamily/Winged helix DNA-binding domain"/>
    <property type="match status" value="1"/>
</dbReference>
<dbReference type="InterPro" id="IPR058163">
    <property type="entry name" value="LysR-type_TF_proteobact-type"/>
</dbReference>
<organism evidence="6 7">
    <name type="scientific">Erwinia rhapontici</name>
    <name type="common">Pectobacterium rhapontici</name>
    <dbReference type="NCBI Taxonomy" id="55212"/>
    <lineage>
        <taxon>Bacteria</taxon>
        <taxon>Pseudomonadati</taxon>
        <taxon>Pseudomonadota</taxon>
        <taxon>Gammaproteobacteria</taxon>
        <taxon>Enterobacterales</taxon>
        <taxon>Erwiniaceae</taxon>
        <taxon>Erwinia</taxon>
    </lineage>
</organism>
<reference evidence="6 7" key="1">
    <citation type="submission" date="2021-01" db="EMBL/GenBank/DDBJ databases">
        <title>Complete genome sequence of Erwinia rhapontici MAFF 311153.</title>
        <authorList>
            <person name="Morohoshi T."/>
            <person name="Someya N."/>
        </authorList>
    </citation>
    <scope>NUCLEOTIDE SEQUENCE [LARGE SCALE GENOMIC DNA]</scope>
    <source>
        <strain evidence="6 7">MAFF 311153</strain>
    </source>
</reference>